<protein>
    <submittedName>
        <fullName evidence="4">HTH psq-type domain-containing protein</fullName>
    </submittedName>
</protein>
<feature type="coiled-coil region" evidence="1">
    <location>
        <begin position="133"/>
        <end position="160"/>
    </location>
</feature>
<keyword evidence="1" id="KW-0175">Coiled coil</keyword>
<dbReference type="WBParaSite" id="Csp11.Scaffold630.g22032.t1">
    <property type="protein sequence ID" value="Csp11.Scaffold630.g22032.t1"/>
    <property type="gene ID" value="Csp11.Scaffold630.g22032"/>
</dbReference>
<accession>A0A1I7V3J4</accession>
<feature type="region of interest" description="Disordered" evidence="2">
    <location>
        <begin position="31"/>
        <end position="60"/>
    </location>
</feature>
<name>A0A1I7V3J4_9PELO</name>
<feature type="compositionally biased region" description="Pro residues" evidence="2">
    <location>
        <begin position="42"/>
        <end position="51"/>
    </location>
</feature>
<evidence type="ECO:0000313" key="4">
    <source>
        <dbReference type="WBParaSite" id="Csp11.Scaffold630.g22032.t1"/>
    </source>
</evidence>
<dbReference type="Proteomes" id="UP000095282">
    <property type="component" value="Unplaced"/>
</dbReference>
<evidence type="ECO:0000256" key="1">
    <source>
        <dbReference type="SAM" id="Coils"/>
    </source>
</evidence>
<proteinExistence type="predicted"/>
<dbReference type="eggNOG" id="ENOG502TI2I">
    <property type="taxonomic scope" value="Eukaryota"/>
</dbReference>
<keyword evidence="3" id="KW-1185">Reference proteome</keyword>
<reference evidence="4" key="1">
    <citation type="submission" date="2016-11" db="UniProtKB">
        <authorList>
            <consortium name="WormBaseParasite"/>
        </authorList>
    </citation>
    <scope>IDENTIFICATION</scope>
</reference>
<sequence length="206" mass="23135">MSDDEMSTSILLVYCSDNDSPDKVFPADPRLVQAHMDAQNEPRPPPTPPASPVSGISTPSTTIMSDLWEMERSPLTKSEEPISEMAESIGKTEIPLGVSQLSIDGNCNDVFKKTVSFSMRIEVIEYNHDIGNNKHYMEKMNRKREKLSKMKKKLDKMEEFGCHFLPTESNSLLKKIASSIGISPKTYRTVSSVAQRVKFFTSRIIS</sequence>
<dbReference type="AlphaFoldDB" id="A0A1I7V3J4"/>
<organism evidence="3 4">
    <name type="scientific">Caenorhabditis tropicalis</name>
    <dbReference type="NCBI Taxonomy" id="1561998"/>
    <lineage>
        <taxon>Eukaryota</taxon>
        <taxon>Metazoa</taxon>
        <taxon>Ecdysozoa</taxon>
        <taxon>Nematoda</taxon>
        <taxon>Chromadorea</taxon>
        <taxon>Rhabditida</taxon>
        <taxon>Rhabditina</taxon>
        <taxon>Rhabditomorpha</taxon>
        <taxon>Rhabditoidea</taxon>
        <taxon>Rhabditidae</taxon>
        <taxon>Peloderinae</taxon>
        <taxon>Caenorhabditis</taxon>
    </lineage>
</organism>
<evidence type="ECO:0000256" key="2">
    <source>
        <dbReference type="SAM" id="MobiDB-lite"/>
    </source>
</evidence>
<evidence type="ECO:0000313" key="3">
    <source>
        <dbReference type="Proteomes" id="UP000095282"/>
    </source>
</evidence>